<dbReference type="PANTHER" id="PTHR48165:SF1">
    <property type="entry name" value="TRANSMEMBRANE PROTEIN"/>
    <property type="match status" value="1"/>
</dbReference>
<accession>A0A0J8B5V9</accession>
<name>A0A0J8B5V9_BETVV</name>
<dbReference type="OMA" id="PHINGAT"/>
<protein>
    <submittedName>
        <fullName evidence="1">Uncharacterized protein</fullName>
    </submittedName>
</protein>
<dbReference type="AlphaFoldDB" id="A0A0J8B5V9"/>
<sequence>MLRTLATLRQHMITKRKSPKVADETMFSNISMDASGMPIYGAPHDINRSTSSRHASNGLSVISTIFRIPFSILSCFSQHHGNASDAIWVTGDMVRSPSEIDHLMICDSMRYAILM</sequence>
<dbReference type="OrthoDB" id="1857384at2759"/>
<keyword evidence="2" id="KW-1185">Reference proteome</keyword>
<dbReference type="Gramene" id="KMS96391">
    <property type="protein sequence ID" value="KMS96391"/>
    <property type="gene ID" value="BVRB_9g225670"/>
</dbReference>
<proteinExistence type="predicted"/>
<organism evidence="1 2">
    <name type="scientific">Beta vulgaris subsp. vulgaris</name>
    <name type="common">Beet</name>
    <dbReference type="NCBI Taxonomy" id="3555"/>
    <lineage>
        <taxon>Eukaryota</taxon>
        <taxon>Viridiplantae</taxon>
        <taxon>Streptophyta</taxon>
        <taxon>Embryophyta</taxon>
        <taxon>Tracheophyta</taxon>
        <taxon>Spermatophyta</taxon>
        <taxon>Magnoliopsida</taxon>
        <taxon>eudicotyledons</taxon>
        <taxon>Gunneridae</taxon>
        <taxon>Pentapetalae</taxon>
        <taxon>Caryophyllales</taxon>
        <taxon>Chenopodiaceae</taxon>
        <taxon>Betoideae</taxon>
        <taxon>Beta</taxon>
    </lineage>
</organism>
<reference evidence="1 2" key="1">
    <citation type="journal article" date="2014" name="Nature">
        <title>The genome of the recently domesticated crop plant sugar beet (Beta vulgaris).</title>
        <authorList>
            <person name="Dohm J.C."/>
            <person name="Minoche A.E."/>
            <person name="Holtgrawe D."/>
            <person name="Capella-Gutierrez S."/>
            <person name="Zakrzewski F."/>
            <person name="Tafer H."/>
            <person name="Rupp O."/>
            <person name="Sorensen T.R."/>
            <person name="Stracke R."/>
            <person name="Reinhardt R."/>
            <person name="Goesmann A."/>
            <person name="Kraft T."/>
            <person name="Schulz B."/>
            <person name="Stadler P.F."/>
            <person name="Schmidt T."/>
            <person name="Gabaldon T."/>
            <person name="Lehrach H."/>
            <person name="Weisshaar B."/>
            <person name="Himmelbauer H."/>
        </authorList>
    </citation>
    <scope>NUCLEOTIDE SEQUENCE [LARGE SCALE GENOMIC DNA]</scope>
    <source>
        <tissue evidence="1">Taproot</tissue>
    </source>
</reference>
<dbReference type="KEGG" id="bvg:104883274"/>
<dbReference type="Proteomes" id="UP000035740">
    <property type="component" value="Unassembled WGS sequence"/>
</dbReference>
<evidence type="ECO:0000313" key="2">
    <source>
        <dbReference type="Proteomes" id="UP000035740"/>
    </source>
</evidence>
<dbReference type="EMBL" id="KQ090383">
    <property type="protein sequence ID" value="KMS96391.1"/>
    <property type="molecule type" value="Genomic_DNA"/>
</dbReference>
<evidence type="ECO:0000313" key="1">
    <source>
        <dbReference type="EMBL" id="KMS96391.1"/>
    </source>
</evidence>
<dbReference type="eggNOG" id="ENOG502S5AW">
    <property type="taxonomic scope" value="Eukaryota"/>
</dbReference>
<gene>
    <name evidence="1" type="ORF">BVRB_9g225670</name>
</gene>
<dbReference type="PANTHER" id="PTHR48165">
    <property type="entry name" value="BNAC03G44900D PROTEIN"/>
    <property type="match status" value="1"/>
</dbReference>